<name>A0A8T0LCP4_PHAAN</name>
<dbReference type="Proteomes" id="UP000743370">
    <property type="component" value="Unassembled WGS sequence"/>
</dbReference>
<comment type="caution">
    <text evidence="1">The sequence shown here is derived from an EMBL/GenBank/DDBJ whole genome shotgun (WGS) entry which is preliminary data.</text>
</comment>
<evidence type="ECO:0000313" key="1">
    <source>
        <dbReference type="EMBL" id="KAG2409979.1"/>
    </source>
</evidence>
<dbReference type="AlphaFoldDB" id="A0A8T0LCP4"/>
<evidence type="ECO:0008006" key="3">
    <source>
        <dbReference type="Google" id="ProtNLM"/>
    </source>
</evidence>
<organism evidence="1 2">
    <name type="scientific">Phaseolus angularis</name>
    <name type="common">Azuki bean</name>
    <name type="synonym">Vigna angularis</name>
    <dbReference type="NCBI Taxonomy" id="3914"/>
    <lineage>
        <taxon>Eukaryota</taxon>
        <taxon>Viridiplantae</taxon>
        <taxon>Streptophyta</taxon>
        <taxon>Embryophyta</taxon>
        <taxon>Tracheophyta</taxon>
        <taxon>Spermatophyta</taxon>
        <taxon>Magnoliopsida</taxon>
        <taxon>eudicotyledons</taxon>
        <taxon>Gunneridae</taxon>
        <taxon>Pentapetalae</taxon>
        <taxon>rosids</taxon>
        <taxon>fabids</taxon>
        <taxon>Fabales</taxon>
        <taxon>Fabaceae</taxon>
        <taxon>Papilionoideae</taxon>
        <taxon>50 kb inversion clade</taxon>
        <taxon>NPAAA clade</taxon>
        <taxon>indigoferoid/millettioid clade</taxon>
        <taxon>Phaseoleae</taxon>
        <taxon>Vigna</taxon>
    </lineage>
</organism>
<reference evidence="1 2" key="1">
    <citation type="submission" date="2020-05" db="EMBL/GenBank/DDBJ databases">
        <title>Vigna angularis (adzuki bean) Var. LongXiaoDou No. 4 denovo assembly.</title>
        <authorList>
            <person name="Xiang H."/>
        </authorList>
    </citation>
    <scope>NUCLEOTIDE SEQUENCE [LARGE SCALE GENOMIC DNA]</scope>
    <source>
        <tissue evidence="1">Leaf</tissue>
    </source>
</reference>
<accession>A0A8T0LCP4</accession>
<protein>
    <recommendedName>
        <fullName evidence="3">F-box associated domain-containing protein</fullName>
    </recommendedName>
</protein>
<dbReference type="EMBL" id="JABFOF010000001">
    <property type="protein sequence ID" value="KAG2409979.1"/>
    <property type="molecule type" value="Genomic_DNA"/>
</dbReference>
<proteinExistence type="predicted"/>
<evidence type="ECO:0000313" key="2">
    <source>
        <dbReference type="Proteomes" id="UP000743370"/>
    </source>
</evidence>
<sequence>MWTPNENVCIGETLYWVTSARAYSVVGYDVGRNGWRELGVPMTEKGWLEVVAWFWHGGLQKCWLGMEDSRH</sequence>
<gene>
    <name evidence="1" type="ORF">HKW66_Vig0006440</name>
</gene>